<keyword evidence="10" id="KW-1185">Reference proteome</keyword>
<dbReference type="InterPro" id="IPR001958">
    <property type="entry name" value="Tet-R_TetA/multi-R_MdtG-like"/>
</dbReference>
<feature type="transmembrane region" description="Helical" evidence="7">
    <location>
        <begin position="73"/>
        <end position="94"/>
    </location>
</feature>
<dbReference type="Proteomes" id="UP000050501">
    <property type="component" value="Unassembled WGS sequence"/>
</dbReference>
<feature type="transmembrane region" description="Helical" evidence="7">
    <location>
        <begin position="240"/>
        <end position="256"/>
    </location>
</feature>
<dbReference type="PRINTS" id="PR01035">
    <property type="entry name" value="TCRTETA"/>
</dbReference>
<evidence type="ECO:0000256" key="3">
    <source>
        <dbReference type="ARBA" id="ARBA00022475"/>
    </source>
</evidence>
<dbReference type="InterPro" id="IPR020846">
    <property type="entry name" value="MFS_dom"/>
</dbReference>
<dbReference type="PANTHER" id="PTHR23517:SF2">
    <property type="entry name" value="MULTIDRUG RESISTANCE PROTEIN MDTH"/>
    <property type="match status" value="1"/>
</dbReference>
<evidence type="ECO:0000313" key="9">
    <source>
        <dbReference type="EMBL" id="KPL75608.1"/>
    </source>
</evidence>
<dbReference type="PROSITE" id="PS50850">
    <property type="entry name" value="MFS"/>
    <property type="match status" value="1"/>
</dbReference>
<keyword evidence="5 7" id="KW-1133">Transmembrane helix</keyword>
<name>A0A0P6XJ22_9CHLR</name>
<evidence type="ECO:0000256" key="2">
    <source>
        <dbReference type="ARBA" id="ARBA00022448"/>
    </source>
</evidence>
<dbReference type="RefSeq" id="WP_062417029.1">
    <property type="nucleotide sequence ID" value="NZ_DF967974.1"/>
</dbReference>
<reference evidence="9 10" key="1">
    <citation type="submission" date="2015-07" db="EMBL/GenBank/DDBJ databases">
        <title>Genome sequence of Levilinea saccharolytica DSM 16555.</title>
        <authorList>
            <person name="Hemp J."/>
            <person name="Ward L.M."/>
            <person name="Pace L.A."/>
            <person name="Fischer W.W."/>
        </authorList>
    </citation>
    <scope>NUCLEOTIDE SEQUENCE [LARGE SCALE GENOMIC DNA]</scope>
    <source>
        <strain evidence="9 10">KIBI-1</strain>
    </source>
</reference>
<feature type="transmembrane region" description="Helical" evidence="7">
    <location>
        <begin position="365"/>
        <end position="388"/>
    </location>
</feature>
<proteinExistence type="predicted"/>
<dbReference type="SUPFAM" id="SSF103473">
    <property type="entry name" value="MFS general substrate transporter"/>
    <property type="match status" value="1"/>
</dbReference>
<dbReference type="OrthoDB" id="9793283at2"/>
<dbReference type="STRING" id="229921.ADN01_17295"/>
<keyword evidence="4 7" id="KW-0812">Transmembrane</keyword>
<protein>
    <recommendedName>
        <fullName evidence="8">Major facilitator superfamily (MFS) profile domain-containing protein</fullName>
    </recommendedName>
</protein>
<comment type="caution">
    <text evidence="9">The sequence shown here is derived from an EMBL/GenBank/DDBJ whole genome shotgun (WGS) entry which is preliminary data.</text>
</comment>
<keyword evidence="6 7" id="KW-0472">Membrane</keyword>
<evidence type="ECO:0000256" key="1">
    <source>
        <dbReference type="ARBA" id="ARBA00004651"/>
    </source>
</evidence>
<dbReference type="PANTHER" id="PTHR23517">
    <property type="entry name" value="RESISTANCE PROTEIN MDTM, PUTATIVE-RELATED-RELATED"/>
    <property type="match status" value="1"/>
</dbReference>
<feature type="transmembrane region" description="Helical" evidence="7">
    <location>
        <begin position="188"/>
        <end position="209"/>
    </location>
</feature>
<dbReference type="GO" id="GO:0022857">
    <property type="term" value="F:transmembrane transporter activity"/>
    <property type="evidence" value="ECO:0007669"/>
    <property type="project" value="InterPro"/>
</dbReference>
<dbReference type="GO" id="GO:0005886">
    <property type="term" value="C:plasma membrane"/>
    <property type="evidence" value="ECO:0007669"/>
    <property type="project" value="UniProtKB-SubCell"/>
</dbReference>
<organism evidence="9 10">
    <name type="scientific">Levilinea saccharolytica</name>
    <dbReference type="NCBI Taxonomy" id="229921"/>
    <lineage>
        <taxon>Bacteria</taxon>
        <taxon>Bacillati</taxon>
        <taxon>Chloroflexota</taxon>
        <taxon>Anaerolineae</taxon>
        <taxon>Anaerolineales</taxon>
        <taxon>Anaerolineaceae</taxon>
        <taxon>Levilinea</taxon>
    </lineage>
</organism>
<feature type="transmembrane region" description="Helical" evidence="7">
    <location>
        <begin position="126"/>
        <end position="149"/>
    </location>
</feature>
<feature type="transmembrane region" description="Helical" evidence="7">
    <location>
        <begin position="305"/>
        <end position="325"/>
    </location>
</feature>
<dbReference type="Gene3D" id="1.20.1250.20">
    <property type="entry name" value="MFS general substrate transporter like domains"/>
    <property type="match status" value="1"/>
</dbReference>
<comment type="subcellular location">
    <subcellularLocation>
        <location evidence="1">Cell membrane</location>
        <topology evidence="1">Multi-pass membrane protein</topology>
    </subcellularLocation>
</comment>
<feature type="transmembrane region" description="Helical" evidence="7">
    <location>
        <begin position="161"/>
        <end position="182"/>
    </location>
</feature>
<dbReference type="CDD" id="cd17329">
    <property type="entry name" value="MFS_MdtH_MDR_like"/>
    <property type="match status" value="1"/>
</dbReference>
<sequence length="557" mass="60698">MSNPQPSPTPSSAPTRGLAGQIARLRGVYEEYPRQFWVLVFGSFIDRLGGALLFPFFSLYITQKFDVGMTQVGVIFLVFSITGLFSSLLGGALTDRIGRKGIIIFALVMSALSALGMGLVNDFTTFLVVAGVVGLLSDVGGPAHSAMVADLLPEHKRAQGFGILRVVFNLAVVIGPLLGGILASRSYLLLFIIDTITSLLTAGFVWVAIRETRVAPAPGEPQESLGQTFKGYFTVLRDSAFTWFMLASMLSVLMYMQMNTSLAVFLRDVHGTNEQMFGYILALNAAMVVLFQFPITRRITPFRPLMVMVAGTLLYAVGFSLYGFVASFPLFLAAMVVITIGEMLVSPVSQAIVTNLAPEDMRGRYMATYGFSWVLPSAVGPLLAGLILDNLDPHLLWFAAGFLGLASAAMYYALQQKVGGSRWALVDMRLQVFQQLEEGRLTVEEAAARLAEVQEAKYARMREQETPPAPEQLRVRVSSTDSGHTHTELLLPLGLVNIFLNTDCRLSLDVEQHVDAQRLRHLIAEGLSNGGSASLETEAKARVEIFRESVSGEDETA</sequence>
<dbReference type="Pfam" id="PF07690">
    <property type="entry name" value="MFS_1"/>
    <property type="match status" value="1"/>
</dbReference>
<keyword evidence="3" id="KW-1003">Cell membrane</keyword>
<feature type="domain" description="Major facilitator superfamily (MFS) profile" evidence="8">
    <location>
        <begin position="35"/>
        <end position="418"/>
    </location>
</feature>
<keyword evidence="2" id="KW-0813">Transport</keyword>
<feature type="transmembrane region" description="Helical" evidence="7">
    <location>
        <begin position="36"/>
        <end position="61"/>
    </location>
</feature>
<feature type="transmembrane region" description="Helical" evidence="7">
    <location>
        <begin position="331"/>
        <end position="353"/>
    </location>
</feature>
<evidence type="ECO:0000256" key="6">
    <source>
        <dbReference type="ARBA" id="ARBA00023136"/>
    </source>
</evidence>
<dbReference type="InterPro" id="IPR011701">
    <property type="entry name" value="MFS"/>
</dbReference>
<evidence type="ECO:0000256" key="5">
    <source>
        <dbReference type="ARBA" id="ARBA00022989"/>
    </source>
</evidence>
<accession>A0A0P6XJ22</accession>
<feature type="transmembrane region" description="Helical" evidence="7">
    <location>
        <begin position="101"/>
        <end position="120"/>
    </location>
</feature>
<dbReference type="InterPro" id="IPR036259">
    <property type="entry name" value="MFS_trans_sf"/>
</dbReference>
<evidence type="ECO:0000256" key="4">
    <source>
        <dbReference type="ARBA" id="ARBA00022692"/>
    </source>
</evidence>
<gene>
    <name evidence="9" type="ORF">ADN01_17295</name>
</gene>
<feature type="transmembrane region" description="Helical" evidence="7">
    <location>
        <begin position="276"/>
        <end position="293"/>
    </location>
</feature>
<dbReference type="EMBL" id="LGCM01000065">
    <property type="protein sequence ID" value="KPL75608.1"/>
    <property type="molecule type" value="Genomic_DNA"/>
</dbReference>
<evidence type="ECO:0000259" key="8">
    <source>
        <dbReference type="PROSITE" id="PS50850"/>
    </source>
</evidence>
<dbReference type="AlphaFoldDB" id="A0A0P6XJ22"/>
<evidence type="ECO:0000313" key="10">
    <source>
        <dbReference type="Proteomes" id="UP000050501"/>
    </source>
</evidence>
<dbReference type="InterPro" id="IPR050171">
    <property type="entry name" value="MFS_Transporters"/>
</dbReference>
<feature type="transmembrane region" description="Helical" evidence="7">
    <location>
        <begin position="394"/>
        <end position="414"/>
    </location>
</feature>
<evidence type="ECO:0000256" key="7">
    <source>
        <dbReference type="SAM" id="Phobius"/>
    </source>
</evidence>